<dbReference type="Gene3D" id="1.10.1470.10">
    <property type="entry name" value="YjbJ"/>
    <property type="match status" value="1"/>
</dbReference>
<gene>
    <name evidence="3" type="ORF">ACFQ5P_17095</name>
</gene>
<protein>
    <submittedName>
        <fullName evidence="3">CsbD family protein</fullName>
    </submittedName>
</protein>
<comment type="caution">
    <text evidence="3">The sequence shown here is derived from an EMBL/GenBank/DDBJ whole genome shotgun (WGS) entry which is preliminary data.</text>
</comment>
<name>A0ABW4E1J3_9RHOB</name>
<sequence length="65" mass="7653">MNWDIIQGKWKQLKGSAKVKWGELTDDDLDQIDGNKDKMSGKLQEKYGYTKDQADKEIDDYFHDK</sequence>
<dbReference type="InterPro" id="IPR008462">
    <property type="entry name" value="CsbD"/>
</dbReference>
<dbReference type="RefSeq" id="WP_131573547.1">
    <property type="nucleotide sequence ID" value="NZ_CBCSAJ010000011.1"/>
</dbReference>
<keyword evidence="4" id="KW-1185">Reference proteome</keyword>
<evidence type="ECO:0000256" key="1">
    <source>
        <dbReference type="ARBA" id="ARBA00009129"/>
    </source>
</evidence>
<accession>A0ABW4E1J3</accession>
<feature type="domain" description="CsbD-like" evidence="2">
    <location>
        <begin position="4"/>
        <end position="55"/>
    </location>
</feature>
<dbReference type="PANTHER" id="PTHR34977:SF1">
    <property type="entry name" value="UPF0337 PROTEIN YJBJ"/>
    <property type="match status" value="1"/>
</dbReference>
<dbReference type="Proteomes" id="UP001597302">
    <property type="component" value="Unassembled WGS sequence"/>
</dbReference>
<reference evidence="4" key="1">
    <citation type="journal article" date="2019" name="Int. J. Syst. Evol. Microbiol.">
        <title>The Global Catalogue of Microorganisms (GCM) 10K type strain sequencing project: providing services to taxonomists for standard genome sequencing and annotation.</title>
        <authorList>
            <consortium name="The Broad Institute Genomics Platform"/>
            <consortium name="The Broad Institute Genome Sequencing Center for Infectious Disease"/>
            <person name="Wu L."/>
            <person name="Ma J."/>
        </authorList>
    </citation>
    <scope>NUCLEOTIDE SEQUENCE [LARGE SCALE GENOMIC DNA]</scope>
    <source>
        <strain evidence="4">CCM 8875</strain>
    </source>
</reference>
<dbReference type="InterPro" id="IPR026042">
    <property type="entry name" value="YjbJ"/>
</dbReference>
<evidence type="ECO:0000313" key="4">
    <source>
        <dbReference type="Proteomes" id="UP001597302"/>
    </source>
</evidence>
<dbReference type="EMBL" id="JBHTOQ010000038">
    <property type="protein sequence ID" value="MFD1483016.1"/>
    <property type="molecule type" value="Genomic_DNA"/>
</dbReference>
<dbReference type="PANTHER" id="PTHR34977">
    <property type="entry name" value="UPF0337 PROTEIN YJBJ"/>
    <property type="match status" value="1"/>
</dbReference>
<comment type="similarity">
    <text evidence="1">Belongs to the UPF0337 (CsbD) family.</text>
</comment>
<dbReference type="SUPFAM" id="SSF69047">
    <property type="entry name" value="Hypothetical protein YjbJ"/>
    <property type="match status" value="1"/>
</dbReference>
<organism evidence="3 4">
    <name type="scientific">Paracoccus nototheniae</name>
    <dbReference type="NCBI Taxonomy" id="2489002"/>
    <lineage>
        <taxon>Bacteria</taxon>
        <taxon>Pseudomonadati</taxon>
        <taxon>Pseudomonadota</taxon>
        <taxon>Alphaproteobacteria</taxon>
        <taxon>Rhodobacterales</taxon>
        <taxon>Paracoccaceae</taxon>
        <taxon>Paracoccus</taxon>
    </lineage>
</organism>
<dbReference type="InterPro" id="IPR050423">
    <property type="entry name" value="UPF0337_stress_rsp"/>
</dbReference>
<dbReference type="Pfam" id="PF05532">
    <property type="entry name" value="CsbD"/>
    <property type="match status" value="1"/>
</dbReference>
<evidence type="ECO:0000259" key="2">
    <source>
        <dbReference type="Pfam" id="PF05532"/>
    </source>
</evidence>
<proteinExistence type="inferred from homology"/>
<dbReference type="PIRSF" id="PIRSF039008">
    <property type="entry name" value="YjbJ"/>
    <property type="match status" value="1"/>
</dbReference>
<dbReference type="InterPro" id="IPR036629">
    <property type="entry name" value="YjbJ_sf"/>
</dbReference>
<evidence type="ECO:0000313" key="3">
    <source>
        <dbReference type="EMBL" id="MFD1483016.1"/>
    </source>
</evidence>